<dbReference type="PANTHER" id="PTHR10587:SF137">
    <property type="entry name" value="4-DEOXY-4-FORMAMIDO-L-ARABINOSE-PHOSPHOUNDECAPRENOL DEFORMYLASE ARND-RELATED"/>
    <property type="match status" value="1"/>
</dbReference>
<dbReference type="Proteomes" id="UP000633943">
    <property type="component" value="Unassembled WGS sequence"/>
</dbReference>
<dbReference type="InterPro" id="IPR011330">
    <property type="entry name" value="Glyco_hydro/deAcase_b/a-brl"/>
</dbReference>
<protein>
    <submittedName>
        <fullName evidence="2">Polysaccharide deacetylase family protein</fullName>
    </submittedName>
</protein>
<reference evidence="2 3" key="1">
    <citation type="submission" date="2019-12" db="EMBL/GenBank/DDBJ databases">
        <title>Comparative genomics gives insights into the taxonomy of the Azoarcus-Aromatoleum group and reveals separate origins of nif in the plant-associated Azoarcus and non-plant-associated Aromatoleum sub-groups.</title>
        <authorList>
            <person name="Lafos M."/>
            <person name="Maluk M."/>
            <person name="Batista M."/>
            <person name="Junghare M."/>
            <person name="Carmona M."/>
            <person name="Faoro H."/>
            <person name="Cruz L.M."/>
            <person name="Battistoni F."/>
            <person name="De Souza E."/>
            <person name="Pedrosa F."/>
            <person name="Chen W.-M."/>
            <person name="Poole P.S."/>
            <person name="Dixon R.A."/>
            <person name="James E.K."/>
        </authorList>
    </citation>
    <scope>NUCLEOTIDE SEQUENCE [LARGE SCALE GENOMIC DNA]</scope>
    <source>
        <strain evidence="2 3">PbN1</strain>
    </source>
</reference>
<evidence type="ECO:0000313" key="3">
    <source>
        <dbReference type="Proteomes" id="UP000633943"/>
    </source>
</evidence>
<proteinExistence type="predicted"/>
<comment type="caution">
    <text evidence="2">The sequence shown here is derived from an EMBL/GenBank/DDBJ whole genome shotgun (WGS) entry which is preliminary data.</text>
</comment>
<dbReference type="PROSITE" id="PS51677">
    <property type="entry name" value="NODB"/>
    <property type="match status" value="1"/>
</dbReference>
<evidence type="ECO:0000259" key="1">
    <source>
        <dbReference type="PROSITE" id="PS51677"/>
    </source>
</evidence>
<dbReference type="SUPFAM" id="SSF88713">
    <property type="entry name" value="Glycoside hydrolase/deacetylase"/>
    <property type="match status" value="1"/>
</dbReference>
<dbReference type="Gene3D" id="3.20.20.370">
    <property type="entry name" value="Glycoside hydrolase/deacetylase"/>
    <property type="match status" value="1"/>
</dbReference>
<evidence type="ECO:0000313" key="2">
    <source>
        <dbReference type="EMBL" id="NMG16218.1"/>
    </source>
</evidence>
<dbReference type="Pfam" id="PF01522">
    <property type="entry name" value="Polysacc_deac_1"/>
    <property type="match status" value="1"/>
</dbReference>
<organism evidence="2 3">
    <name type="scientific">Aromatoleum bremense</name>
    <dbReference type="NCBI Taxonomy" id="76115"/>
    <lineage>
        <taxon>Bacteria</taxon>
        <taxon>Pseudomonadati</taxon>
        <taxon>Pseudomonadota</taxon>
        <taxon>Betaproteobacteria</taxon>
        <taxon>Rhodocyclales</taxon>
        <taxon>Rhodocyclaceae</taxon>
        <taxon>Aromatoleum</taxon>
    </lineage>
</organism>
<dbReference type="InterPro" id="IPR002509">
    <property type="entry name" value="NODB_dom"/>
</dbReference>
<dbReference type="EMBL" id="WTVP01000030">
    <property type="protein sequence ID" value="NMG16218.1"/>
    <property type="molecule type" value="Genomic_DNA"/>
</dbReference>
<dbReference type="PANTHER" id="PTHR10587">
    <property type="entry name" value="GLYCOSYL TRANSFERASE-RELATED"/>
    <property type="match status" value="1"/>
</dbReference>
<name>A0ABX1NWR3_9RHOO</name>
<gene>
    <name evidence="2" type="ORF">GPA24_11810</name>
</gene>
<dbReference type="CDD" id="cd10917">
    <property type="entry name" value="CE4_NodB_like_6s_7s"/>
    <property type="match status" value="1"/>
</dbReference>
<keyword evidence="3" id="KW-1185">Reference proteome</keyword>
<dbReference type="RefSeq" id="WP_169202809.1">
    <property type="nucleotide sequence ID" value="NZ_CP059467.1"/>
</dbReference>
<feature type="domain" description="NodB homology" evidence="1">
    <location>
        <begin position="73"/>
        <end position="259"/>
    </location>
</feature>
<sequence>MPRRYRPTPLIGLSVALHGTAAGGLLLQPDAWPWAAGALAANHALLTAAGLLPRCRLLGPNWTRLPPAAAARGEVALTIDDGPDPHVTPRVLDLLDRHGARASFFVIGRRVERHPALAREIIARGHALENHSAQHLKSFSLHGPRWFEREIGTAQQTIAACCGDVPRFFRAPAGLRNPFLEPVLARLGLQLAAWTRRAYDTRNGDAGNVGDRLLGGLAGGDILLLHDGNAARSRHGTPVILDVMPRILTACEAAGLQPVTLRAAIR</sequence>
<accession>A0ABX1NWR3</accession>
<dbReference type="InterPro" id="IPR050248">
    <property type="entry name" value="Polysacc_deacetylase_ArnD"/>
</dbReference>